<name>A0A1C3Q065_9ENTR</name>
<reference evidence="3 5" key="2">
    <citation type="submission" date="2018-07" db="EMBL/GenBank/DDBJ databases">
        <authorList>
            <consortium name="Pathogen Informatics"/>
        </authorList>
    </citation>
    <scope>NUCLEOTIDE SEQUENCE [LARGE SCALE GENOMIC DNA]</scope>
    <source>
        <strain evidence="3 5">4300STDY6636950</strain>
    </source>
</reference>
<dbReference type="Proteomes" id="UP000217648">
    <property type="component" value="Unassembled WGS sequence"/>
</dbReference>
<dbReference type="AlphaFoldDB" id="A0A1C3Q065"/>
<dbReference type="InterPro" id="IPR022574">
    <property type="entry name" value="DUF2623"/>
</dbReference>
<evidence type="ECO:0000313" key="2">
    <source>
        <dbReference type="EMBL" id="PCM62704.1"/>
    </source>
</evidence>
<reference evidence="2 4" key="1">
    <citation type="submission" date="2017-09" db="EMBL/GenBank/DDBJ databases">
        <title>Mdr eskape-Ghana.</title>
        <authorList>
            <person name="Agyepong N."/>
            <person name="Janice J."/>
            <person name="Samuelsen O."/>
            <person name="Owusu-Ofori A."/>
            <person name="Sundsfjord A."/>
            <person name="Essack S."/>
            <person name="Pedersen T."/>
        </authorList>
    </citation>
    <scope>NUCLEOTIDE SEQUENCE [LARGE SCALE GENOMIC DNA]</scope>
    <source>
        <strain evidence="2 4">46</strain>
    </source>
</reference>
<dbReference type="Proteomes" id="UP000646540">
    <property type="component" value="Unassembled WGS sequence"/>
</dbReference>
<evidence type="ECO:0000313" key="5">
    <source>
        <dbReference type="Proteomes" id="UP000252079"/>
    </source>
</evidence>
<accession>A0A1C3Q065</accession>
<organism evidence="2 4">
    <name type="scientific">Klebsiella quasipneumoniae</name>
    <dbReference type="NCBI Taxonomy" id="1463165"/>
    <lineage>
        <taxon>Bacteria</taxon>
        <taxon>Pseudomonadati</taxon>
        <taxon>Pseudomonadota</taxon>
        <taxon>Gammaproteobacteria</taxon>
        <taxon>Enterobacterales</taxon>
        <taxon>Enterobacteriaceae</taxon>
        <taxon>Klebsiella/Raoultella group</taxon>
        <taxon>Klebsiella</taxon>
        <taxon>Klebsiella pneumoniae complex</taxon>
    </lineage>
</organism>
<accession>A0A2A5MP65</accession>
<dbReference type="RefSeq" id="WP_004205207.1">
    <property type="nucleotide sequence ID" value="NZ_AOGO01000022.1"/>
</dbReference>
<dbReference type="EMBL" id="JACNQW010000008">
    <property type="protein sequence ID" value="MBC5046330.1"/>
    <property type="molecule type" value="Genomic_DNA"/>
</dbReference>
<reference evidence="1" key="3">
    <citation type="submission" date="2020-08" db="EMBL/GenBank/DDBJ databases">
        <title>Genomic evolution and epidemiology of Klebsiella pneumoniae from a major hospital in Beijing, China, over a fifteen-year period: dissemination of known and novel high-risk clones.</title>
        <authorList>
            <person name="Palmieri M."/>
        </authorList>
    </citation>
    <scope>NUCLEOTIDE SEQUENCE</scope>
    <source>
        <strain evidence="1">K7050</strain>
    </source>
</reference>
<gene>
    <name evidence="2" type="ORF">CP911_05795</name>
    <name evidence="1" type="ORF">H8L09_13275</name>
    <name evidence="3" type="ORF">SAMEA23995918_02378</name>
</gene>
<dbReference type="GeneID" id="93250709"/>
<evidence type="ECO:0000313" key="4">
    <source>
        <dbReference type="Proteomes" id="UP000217648"/>
    </source>
</evidence>
<sequence>MENHFGKGLMAGLQASYADTAAHAANFCADYKRGFVLGYSHRMFEKTGDRQLSAWEAGILTRRYGLDRDMVMDFFKESGSSTAMRYFMAGYRLES</sequence>
<protein>
    <submittedName>
        <fullName evidence="2">DUF2623 domain-containing protein</fullName>
    </submittedName>
    <submittedName>
        <fullName evidence="3">Protein of uncharacterized function (DUF2623)</fullName>
    </submittedName>
</protein>
<dbReference type="Proteomes" id="UP000252079">
    <property type="component" value="Unassembled WGS sequence"/>
</dbReference>
<dbReference type="KEGG" id="kqu:AVR78_00965"/>
<evidence type="ECO:0000313" key="3">
    <source>
        <dbReference type="EMBL" id="SSF76398.1"/>
    </source>
</evidence>
<evidence type="ECO:0000313" key="1">
    <source>
        <dbReference type="EMBL" id="MBC5046330.1"/>
    </source>
</evidence>
<dbReference type="Pfam" id="PF11115">
    <property type="entry name" value="DUF2623"/>
    <property type="match status" value="1"/>
</dbReference>
<dbReference type="EMBL" id="NXHG01000002">
    <property type="protein sequence ID" value="PCM62704.1"/>
    <property type="molecule type" value="Genomic_DNA"/>
</dbReference>
<dbReference type="EMBL" id="UFBM01000013">
    <property type="protein sequence ID" value="SSF76398.1"/>
    <property type="molecule type" value="Genomic_DNA"/>
</dbReference>
<proteinExistence type="predicted"/>
<comment type="caution">
    <text evidence="2">The sequence shown here is derived from an EMBL/GenBank/DDBJ whole genome shotgun (WGS) entry which is preliminary data.</text>
</comment>